<keyword evidence="1" id="KW-0472">Membrane</keyword>
<dbReference type="AlphaFoldDB" id="A0A563EZX4"/>
<keyword evidence="1" id="KW-0812">Transmembrane</keyword>
<comment type="caution">
    <text evidence="2">The sequence shown here is derived from an EMBL/GenBank/DDBJ whole genome shotgun (WGS) entry which is preliminary data.</text>
</comment>
<reference evidence="2 3" key="1">
    <citation type="submission" date="2019-07" db="EMBL/GenBank/DDBJ databases">
        <title>Lentzea xizangensis sp. nov., isolated from Qinghai-Tibetan Plateau Soils.</title>
        <authorList>
            <person name="Huang J."/>
        </authorList>
    </citation>
    <scope>NUCLEOTIDE SEQUENCE [LARGE SCALE GENOMIC DNA]</scope>
    <source>
        <strain evidence="2 3">FXJ1.1311</strain>
    </source>
</reference>
<protein>
    <submittedName>
        <fullName evidence="2">Pentapeptide repeat-containing protein</fullName>
    </submittedName>
</protein>
<dbReference type="PANTHER" id="PTHR14136">
    <property type="entry name" value="BTB_POZ DOMAIN-CONTAINING PROTEIN KCTD9"/>
    <property type="match status" value="1"/>
</dbReference>
<dbReference type="InterPro" id="IPR051082">
    <property type="entry name" value="Pentapeptide-BTB/POZ_domain"/>
</dbReference>
<accession>A0A563EZX4</accession>
<sequence length="272" mass="29405">MAENQFSGIAEYVVQTDHVDTIHIRRGVSRRTALSFIGVALAAAAGAGIWSVASDSDYEQALDELDDPDLGVRGEAVKKLGVIARERPGLHRPGMESLAAFIRKRSPAVLREDGLPVDQNKEPDKDVLDAVAVIGGRDVSHDNGLVLDLSGASLPGVQLQHAHLPNANFRKANLTGTRFEDAHLQGAVFEHACLNGAHLERAVAWGAQFPGANLWSAVLNETKLDGANMDGFIGLMEVKGTDLRKTENLPARGLAEPTEHARYISDDWTRWP</sequence>
<evidence type="ECO:0000313" key="2">
    <source>
        <dbReference type="EMBL" id="TWP53183.1"/>
    </source>
</evidence>
<dbReference type="InterPro" id="IPR001646">
    <property type="entry name" value="5peptide_repeat"/>
</dbReference>
<feature type="transmembrane region" description="Helical" evidence="1">
    <location>
        <begin position="33"/>
        <end position="53"/>
    </location>
</feature>
<evidence type="ECO:0000256" key="1">
    <source>
        <dbReference type="SAM" id="Phobius"/>
    </source>
</evidence>
<dbReference type="SUPFAM" id="SSF141571">
    <property type="entry name" value="Pentapeptide repeat-like"/>
    <property type="match status" value="1"/>
</dbReference>
<dbReference type="OrthoDB" id="4563217at2"/>
<dbReference type="Gene3D" id="2.160.20.80">
    <property type="entry name" value="E3 ubiquitin-protein ligase SopA"/>
    <property type="match status" value="1"/>
</dbReference>
<dbReference type="Proteomes" id="UP000316639">
    <property type="component" value="Unassembled WGS sequence"/>
</dbReference>
<dbReference type="PANTHER" id="PTHR14136:SF17">
    <property type="entry name" value="BTB_POZ DOMAIN-CONTAINING PROTEIN KCTD9"/>
    <property type="match status" value="1"/>
</dbReference>
<organism evidence="2 3">
    <name type="scientific">Lentzea tibetensis</name>
    <dbReference type="NCBI Taxonomy" id="2591470"/>
    <lineage>
        <taxon>Bacteria</taxon>
        <taxon>Bacillati</taxon>
        <taxon>Actinomycetota</taxon>
        <taxon>Actinomycetes</taxon>
        <taxon>Pseudonocardiales</taxon>
        <taxon>Pseudonocardiaceae</taxon>
        <taxon>Lentzea</taxon>
    </lineage>
</organism>
<name>A0A563EZX4_9PSEU</name>
<dbReference type="RefSeq" id="WP_146349594.1">
    <property type="nucleotide sequence ID" value="NZ_VOBR01000003.1"/>
</dbReference>
<proteinExistence type="predicted"/>
<gene>
    <name evidence="2" type="ORF">FKR81_04220</name>
</gene>
<evidence type="ECO:0000313" key="3">
    <source>
        <dbReference type="Proteomes" id="UP000316639"/>
    </source>
</evidence>
<dbReference type="Pfam" id="PF00805">
    <property type="entry name" value="Pentapeptide"/>
    <property type="match status" value="1"/>
</dbReference>
<dbReference type="EMBL" id="VOBR01000003">
    <property type="protein sequence ID" value="TWP53183.1"/>
    <property type="molecule type" value="Genomic_DNA"/>
</dbReference>
<keyword evidence="3" id="KW-1185">Reference proteome</keyword>
<keyword evidence="1" id="KW-1133">Transmembrane helix</keyword>